<keyword evidence="3" id="KW-1185">Reference proteome</keyword>
<protein>
    <recommendedName>
        <fullName evidence="4">Fungal N-terminal domain-containing protein</fullName>
    </recommendedName>
</protein>
<gene>
    <name evidence="2" type="ORF">ColLi_07064</name>
</gene>
<proteinExistence type="predicted"/>
<organism evidence="2 3">
    <name type="scientific">Colletotrichum liriopes</name>
    <dbReference type="NCBI Taxonomy" id="708192"/>
    <lineage>
        <taxon>Eukaryota</taxon>
        <taxon>Fungi</taxon>
        <taxon>Dikarya</taxon>
        <taxon>Ascomycota</taxon>
        <taxon>Pezizomycotina</taxon>
        <taxon>Sordariomycetes</taxon>
        <taxon>Hypocreomycetidae</taxon>
        <taxon>Glomerellales</taxon>
        <taxon>Glomerellaceae</taxon>
        <taxon>Colletotrichum</taxon>
        <taxon>Colletotrichum spaethianum species complex</taxon>
    </lineage>
</organism>
<evidence type="ECO:0000313" key="3">
    <source>
        <dbReference type="Proteomes" id="UP001055172"/>
    </source>
</evidence>
<feature type="region of interest" description="Disordered" evidence="1">
    <location>
        <begin position="98"/>
        <end position="120"/>
    </location>
</feature>
<name>A0AA37GNC7_9PEZI</name>
<reference evidence="2 3" key="1">
    <citation type="submission" date="2021-07" db="EMBL/GenBank/DDBJ databases">
        <title>Genome data of Colletotrichum spaethianum.</title>
        <authorList>
            <person name="Utami Y.D."/>
            <person name="Hiruma K."/>
        </authorList>
    </citation>
    <scope>NUCLEOTIDE SEQUENCE [LARGE SCALE GENOMIC DNA]</scope>
    <source>
        <strain evidence="2 3">MAFF 242679</strain>
    </source>
</reference>
<evidence type="ECO:0000313" key="2">
    <source>
        <dbReference type="EMBL" id="GJC84226.1"/>
    </source>
</evidence>
<evidence type="ECO:0008006" key="4">
    <source>
        <dbReference type="Google" id="ProtNLM"/>
    </source>
</evidence>
<accession>A0AA37GNC7</accession>
<feature type="compositionally biased region" description="Acidic residues" evidence="1">
    <location>
        <begin position="98"/>
        <end position="111"/>
    </location>
</feature>
<dbReference type="Proteomes" id="UP001055172">
    <property type="component" value="Unassembled WGS sequence"/>
</dbReference>
<sequence length="120" mass="12896">MEVIGAAASGIALGQLCVGIAKALHLWHSIEDLPSDLQDAVERLEALNPVLQDIIQKLSSYEEQYEESDPKLPAQHVKACAVYAAKAHKAVDEMLAEDTEAELAEPDEEKDEACVGGVEA</sequence>
<dbReference type="EMBL" id="BPPX01000014">
    <property type="protein sequence ID" value="GJC84226.1"/>
    <property type="molecule type" value="Genomic_DNA"/>
</dbReference>
<dbReference type="AlphaFoldDB" id="A0AA37GNC7"/>
<evidence type="ECO:0000256" key="1">
    <source>
        <dbReference type="SAM" id="MobiDB-lite"/>
    </source>
</evidence>
<comment type="caution">
    <text evidence="2">The sequence shown here is derived from an EMBL/GenBank/DDBJ whole genome shotgun (WGS) entry which is preliminary data.</text>
</comment>